<dbReference type="FunFam" id="3.40.50.300:FF:000362">
    <property type="entry name" value="Dynein, axonemal, heavy chain 6"/>
    <property type="match status" value="1"/>
</dbReference>
<dbReference type="InterPro" id="IPR026983">
    <property type="entry name" value="DHC"/>
</dbReference>
<protein>
    <submittedName>
        <fullName evidence="5">Putative dynein heavy chain</fullName>
    </submittedName>
</protein>
<dbReference type="AlphaFoldDB" id="A0A5J4UHS1"/>
<evidence type="ECO:0000313" key="5">
    <source>
        <dbReference type="EMBL" id="KAA6369482.1"/>
    </source>
</evidence>
<dbReference type="Gene3D" id="3.40.50.300">
    <property type="entry name" value="P-loop containing nucleotide triphosphate hydrolases"/>
    <property type="match status" value="1"/>
</dbReference>
<feature type="non-terminal residue" evidence="5">
    <location>
        <position position="799"/>
    </location>
</feature>
<proteinExistence type="predicted"/>
<gene>
    <name evidence="5" type="ORF">EZS28_034991</name>
</gene>
<evidence type="ECO:0000259" key="4">
    <source>
        <dbReference type="Pfam" id="PF18199"/>
    </source>
</evidence>
<comment type="caution">
    <text evidence="5">The sequence shown here is derived from an EMBL/GenBank/DDBJ whole genome shotgun (WGS) entry which is preliminary data.</text>
</comment>
<feature type="compositionally biased region" description="Basic and acidic residues" evidence="1">
    <location>
        <begin position="508"/>
        <end position="532"/>
    </location>
</feature>
<name>A0A5J4UHS1_9EUKA</name>
<feature type="region of interest" description="Disordered" evidence="1">
    <location>
        <begin position="749"/>
        <end position="772"/>
    </location>
</feature>
<feature type="compositionally biased region" description="Basic and acidic residues" evidence="1">
    <location>
        <begin position="235"/>
        <end position="267"/>
    </location>
</feature>
<dbReference type="Proteomes" id="UP000324800">
    <property type="component" value="Unassembled WGS sequence"/>
</dbReference>
<evidence type="ECO:0000259" key="3">
    <source>
        <dbReference type="Pfam" id="PF18198"/>
    </source>
</evidence>
<evidence type="ECO:0000313" key="6">
    <source>
        <dbReference type="Proteomes" id="UP000324800"/>
    </source>
</evidence>
<feature type="region of interest" description="Disordered" evidence="1">
    <location>
        <begin position="212"/>
        <end position="267"/>
    </location>
</feature>
<dbReference type="GO" id="GO:0030286">
    <property type="term" value="C:dynein complex"/>
    <property type="evidence" value="ECO:0007669"/>
    <property type="project" value="InterPro"/>
</dbReference>
<dbReference type="InterPro" id="IPR042219">
    <property type="entry name" value="AAA_lid_11_sf"/>
</dbReference>
<dbReference type="InterPro" id="IPR041658">
    <property type="entry name" value="AAA_lid_11"/>
</dbReference>
<dbReference type="Pfam" id="PF18199">
    <property type="entry name" value="Dynein_C"/>
    <property type="match status" value="1"/>
</dbReference>
<reference evidence="5 6" key="1">
    <citation type="submission" date="2019-03" db="EMBL/GenBank/DDBJ databases">
        <title>Single cell metagenomics reveals metabolic interactions within the superorganism composed of flagellate Streblomastix strix and complex community of Bacteroidetes bacteria on its surface.</title>
        <authorList>
            <person name="Treitli S.C."/>
            <person name="Kolisko M."/>
            <person name="Husnik F."/>
            <person name="Keeling P."/>
            <person name="Hampl V."/>
        </authorList>
    </citation>
    <scope>NUCLEOTIDE SEQUENCE [LARGE SCALE GENOMIC DNA]</scope>
    <source>
        <strain evidence="5">ST1C</strain>
    </source>
</reference>
<sequence>MKETFASSDYATPIVFILSPGTDPAQMMRNFAAEKGASERLVVKSLGQGQGPVTEKLIERGKEQGLWVLLQNCHLCTSWMPSLDAIVEKFGAADSASKIHPDFRLFLTSMPSKAFPVAVLQTSIKITNEPPRGLRVNLQRSLASFQEHFDAHSRTDVWHRLLFGLGFFNAVVQERRKFGPLGWNIQYDWTLADLEVSRELLFEYLPVIDEDDDNEEEEELNKGPQQKFASGELQQMKKDSSQAQLKKDASNAQLRKEGSNAQLRKEGSQVKLTARQLQQESQAELPQLKKSKSELIREKNQRIPFRALCYIMGEISFGGRVTDVWDMRTLEAIFKLFFCPEFLEPEFTITRNGVYTTPKLQITFDEMEQFVKNMPIADTPEVFGLHSNADITYQTRESRFLLSTIVKIQPKISTVESQQSVNEDEDDDMIKTPGAPTSEETEEEKKAREDQQKQKEKEEQEKEKKKKKGPPTSDQIITVMCKGFASRIPRNVNFSKAHPSVISKPKKSSKDGARKSSKDGARKSSKDGARNDDNEEEEMTVNTLNIVLQQEALRFNRLLRVVHQSISDLQSAILGMTVMSTQLDDMFQSLLIAQVPQIWADVAYPSMRPLGAWVDDLITRVDFLRNWIEKGQPNSFLLPGFFFPQGFLTGVLQMHSRLTKIPIDTLIFRCHVEDEIQKRESDNLPDYTPDTGVYIHGLFLEGARWDTEDHCIAESKVGQLSCSMPTMWLEPVVRGTPFLEEEEEVEEILSPINEEKESVDEDEQDQEQQKEEKIIKRKKYAYNCPTYKTQGRYGVLSTT</sequence>
<dbReference type="GO" id="GO:0007018">
    <property type="term" value="P:microtubule-based movement"/>
    <property type="evidence" value="ECO:0007669"/>
    <property type="project" value="InterPro"/>
</dbReference>
<dbReference type="Pfam" id="PF03028">
    <property type="entry name" value="Dynein_heavy"/>
    <property type="match status" value="1"/>
</dbReference>
<dbReference type="Gene3D" id="1.10.8.720">
    <property type="entry name" value="Region D6 of dynein motor"/>
    <property type="match status" value="1"/>
</dbReference>
<dbReference type="EMBL" id="SNRW01016331">
    <property type="protein sequence ID" value="KAA6369482.1"/>
    <property type="molecule type" value="Genomic_DNA"/>
</dbReference>
<dbReference type="InterPro" id="IPR043160">
    <property type="entry name" value="Dynein_C_barrel"/>
</dbReference>
<dbReference type="Gene3D" id="3.10.490.20">
    <property type="match status" value="1"/>
</dbReference>
<dbReference type="Gene3D" id="1.20.1270.280">
    <property type="match status" value="1"/>
</dbReference>
<feature type="domain" description="Dynein heavy chain AAA lid" evidence="3">
    <location>
        <begin position="158"/>
        <end position="206"/>
    </location>
</feature>
<feature type="compositionally biased region" description="Acidic residues" evidence="1">
    <location>
        <begin position="757"/>
        <end position="766"/>
    </location>
</feature>
<dbReference type="InterPro" id="IPR004273">
    <property type="entry name" value="Dynein_heavy_D6_P-loop"/>
</dbReference>
<dbReference type="OrthoDB" id="447173at2759"/>
<dbReference type="InterPro" id="IPR027417">
    <property type="entry name" value="P-loop_NTPase"/>
</dbReference>
<feature type="domain" description="Dynein heavy chain AAA lid" evidence="3">
    <location>
        <begin position="294"/>
        <end position="389"/>
    </location>
</feature>
<dbReference type="GO" id="GO:0051959">
    <property type="term" value="F:dynein light intermediate chain binding"/>
    <property type="evidence" value="ECO:0007669"/>
    <property type="project" value="InterPro"/>
</dbReference>
<evidence type="ECO:0000256" key="1">
    <source>
        <dbReference type="SAM" id="MobiDB-lite"/>
    </source>
</evidence>
<feature type="region of interest" description="Disordered" evidence="1">
    <location>
        <begin position="495"/>
        <end position="537"/>
    </location>
</feature>
<feature type="region of interest" description="Disordered" evidence="1">
    <location>
        <begin position="413"/>
        <end position="475"/>
    </location>
</feature>
<dbReference type="Pfam" id="PF18198">
    <property type="entry name" value="AAA_lid_11"/>
    <property type="match status" value="2"/>
</dbReference>
<dbReference type="PANTHER" id="PTHR22878">
    <property type="entry name" value="DYNEIN HEAVY CHAIN 6, AXONEMAL-LIKE-RELATED"/>
    <property type="match status" value="1"/>
</dbReference>
<feature type="compositionally biased region" description="Basic and acidic residues" evidence="1">
    <location>
        <begin position="443"/>
        <end position="463"/>
    </location>
</feature>
<feature type="domain" description="Dynein heavy chain C-terminal" evidence="4">
    <location>
        <begin position="461"/>
        <end position="732"/>
    </location>
</feature>
<evidence type="ECO:0000259" key="2">
    <source>
        <dbReference type="Pfam" id="PF03028"/>
    </source>
</evidence>
<accession>A0A5J4UHS1</accession>
<organism evidence="5 6">
    <name type="scientific">Streblomastix strix</name>
    <dbReference type="NCBI Taxonomy" id="222440"/>
    <lineage>
        <taxon>Eukaryota</taxon>
        <taxon>Metamonada</taxon>
        <taxon>Preaxostyla</taxon>
        <taxon>Oxymonadida</taxon>
        <taxon>Streblomastigidae</taxon>
        <taxon>Streblomastix</taxon>
    </lineage>
</organism>
<dbReference type="GO" id="GO:0008569">
    <property type="term" value="F:minus-end-directed microtubule motor activity"/>
    <property type="evidence" value="ECO:0007669"/>
    <property type="project" value="InterPro"/>
</dbReference>
<dbReference type="GO" id="GO:0045505">
    <property type="term" value="F:dynein intermediate chain binding"/>
    <property type="evidence" value="ECO:0007669"/>
    <property type="project" value="InterPro"/>
</dbReference>
<feature type="domain" description="Dynein heavy chain region D6 P-loop" evidence="2">
    <location>
        <begin position="11"/>
        <end position="127"/>
    </location>
</feature>
<dbReference type="InterPro" id="IPR041228">
    <property type="entry name" value="Dynein_C"/>
</dbReference>